<protein>
    <submittedName>
        <fullName evidence="1">Sporadically distributed protein, TIGR04141 family</fullName>
    </submittedName>
</protein>
<dbReference type="STRING" id="54.SAMN02745121_08584"/>
<dbReference type="Proteomes" id="UP000199400">
    <property type="component" value="Unassembled WGS sequence"/>
</dbReference>
<keyword evidence="2" id="KW-1185">Reference proteome</keyword>
<name>A0A1I2IGG6_9BACT</name>
<dbReference type="RefSeq" id="WP_170135496.1">
    <property type="nucleotide sequence ID" value="NZ_FOMX01000061.1"/>
</dbReference>
<sequence length="583" mass="67270">MRATIYLLKKLEKDQTTEAYLAKPPKKAERVLLGAHTSPDKTYCEIHALKRPPQDAKWSTFIPEPIRLKNADLLKQALPAVLIVARVHLSDGIRYFALSLGLGHLLVDSERIERGFGKITTLNSIEKVKLANAREIGVNAVQKRLASNSAVDLDRIGIQFDSEVLLGVSGACAEEALASRVGGDDGLQITAKISLDNLGEKCRKLYEKYQKDTFRVRHPRAERIKTVRDEQTIKRLNAELINAINERRIDTKISAACPDQIDYEKFDDYYMSGMGDGEHSIGELTLENLYEALGERQVTLSDLLERIRIQGVEDGDASKREPLLAYMRFEHEEDKTSYVLTGRQWYAFSKSYVDEVKERLEAIVMPYDGPPLKDWPKSYPVKRKELAKPDDRIGWYEDFYNLLYENEDNFMHLDRENYTMGEGGGHGQIEVCDFFYHPRKMHFCVKKENKAQTLSHLFAQASVSADMFRREARYRQEFIRRLKYRWPAQSQFFEDSEYLEEMTFVYCIALEDVSRTPFDSLPVFSKVNLLRNAADIDVRRHRVQICLIPLVERVVTERKFRTLAQPENQAPGRKLTKRPKNAK</sequence>
<dbReference type="AlphaFoldDB" id="A0A1I2IGG6"/>
<evidence type="ECO:0000313" key="2">
    <source>
        <dbReference type="Proteomes" id="UP000199400"/>
    </source>
</evidence>
<reference evidence="2" key="1">
    <citation type="submission" date="2016-10" db="EMBL/GenBank/DDBJ databases">
        <authorList>
            <person name="Varghese N."/>
            <person name="Submissions S."/>
        </authorList>
    </citation>
    <scope>NUCLEOTIDE SEQUENCE [LARGE SCALE GENOMIC DNA]</scope>
    <source>
        <strain evidence="2">ATCC 25963</strain>
    </source>
</reference>
<dbReference type="InterPro" id="IPR026487">
    <property type="entry name" value="CHP04141"/>
</dbReference>
<gene>
    <name evidence="1" type="ORF">SAMN02745121_08584</name>
</gene>
<evidence type="ECO:0000313" key="1">
    <source>
        <dbReference type="EMBL" id="SFF39641.1"/>
    </source>
</evidence>
<dbReference type="EMBL" id="FOMX01000061">
    <property type="protein sequence ID" value="SFF39641.1"/>
    <property type="molecule type" value="Genomic_DNA"/>
</dbReference>
<dbReference type="NCBIfam" id="TIGR04141">
    <property type="entry name" value="TIGR04141 family sporadically distributed protein"/>
    <property type="match status" value="1"/>
</dbReference>
<organism evidence="1 2">
    <name type="scientific">Nannocystis exedens</name>
    <dbReference type="NCBI Taxonomy" id="54"/>
    <lineage>
        <taxon>Bacteria</taxon>
        <taxon>Pseudomonadati</taxon>
        <taxon>Myxococcota</taxon>
        <taxon>Polyangia</taxon>
        <taxon>Nannocystales</taxon>
        <taxon>Nannocystaceae</taxon>
        <taxon>Nannocystis</taxon>
    </lineage>
</organism>
<accession>A0A1I2IGG6</accession>
<proteinExistence type="predicted"/>
<dbReference type="Pfam" id="PF19614">
    <property type="entry name" value="DUF6119"/>
    <property type="match status" value="1"/>
</dbReference>